<sequence>MDEARFLEALRLMTRLWSFGFQWFDPCKFREEGFNAIWEILQYCPNLCILNVVELLYSLPNDTILNNRDTSLHKLHNIESFDLSTICLNPTDTHTIPTTYLATFLSTNPLLQVLDLSFNGPYLPFAYTFAQIHLPNLSSLRISRLAFHSEILCLFLRRNSSIRYLSLVDCTPAPQTTSLFHHLQHNDLPNLKYFLCHGTEWIPLCNAKPPLSHLHGISPEILDDEQRRRAVQALRCVVGTLRGIVVFRDTEDEGPLDVGWIEEVVPGVVVSRQRR</sequence>
<proteinExistence type="predicted"/>
<dbReference type="InterPro" id="IPR032675">
    <property type="entry name" value="LRR_dom_sf"/>
</dbReference>
<organism evidence="1 2">
    <name type="scientific">Jaapia argillacea MUCL 33604</name>
    <dbReference type="NCBI Taxonomy" id="933084"/>
    <lineage>
        <taxon>Eukaryota</taxon>
        <taxon>Fungi</taxon>
        <taxon>Dikarya</taxon>
        <taxon>Basidiomycota</taxon>
        <taxon>Agaricomycotina</taxon>
        <taxon>Agaricomycetes</taxon>
        <taxon>Agaricomycetidae</taxon>
        <taxon>Jaapiales</taxon>
        <taxon>Jaapiaceae</taxon>
        <taxon>Jaapia</taxon>
    </lineage>
</organism>
<evidence type="ECO:0000313" key="2">
    <source>
        <dbReference type="Proteomes" id="UP000027265"/>
    </source>
</evidence>
<dbReference type="InParanoid" id="A0A067PGQ0"/>
<protein>
    <recommendedName>
        <fullName evidence="3">F-box domain-containing protein</fullName>
    </recommendedName>
</protein>
<dbReference type="AlphaFoldDB" id="A0A067PGQ0"/>
<dbReference type="HOGENOM" id="CLU_046444_1_0_1"/>
<dbReference type="SUPFAM" id="SSF52047">
    <property type="entry name" value="RNI-like"/>
    <property type="match status" value="1"/>
</dbReference>
<accession>A0A067PGQ0</accession>
<dbReference type="EMBL" id="KL197777">
    <property type="protein sequence ID" value="KDQ49661.1"/>
    <property type="molecule type" value="Genomic_DNA"/>
</dbReference>
<evidence type="ECO:0000313" key="1">
    <source>
        <dbReference type="EMBL" id="KDQ49661.1"/>
    </source>
</evidence>
<gene>
    <name evidence="1" type="ORF">JAAARDRAFT_63599</name>
</gene>
<dbReference type="Gene3D" id="3.80.10.10">
    <property type="entry name" value="Ribonuclease Inhibitor"/>
    <property type="match status" value="1"/>
</dbReference>
<evidence type="ECO:0008006" key="3">
    <source>
        <dbReference type="Google" id="ProtNLM"/>
    </source>
</evidence>
<name>A0A067PGQ0_9AGAM</name>
<reference evidence="2" key="1">
    <citation type="journal article" date="2014" name="Proc. Natl. Acad. Sci. U.S.A.">
        <title>Extensive sampling of basidiomycete genomes demonstrates inadequacy of the white-rot/brown-rot paradigm for wood decay fungi.</title>
        <authorList>
            <person name="Riley R."/>
            <person name="Salamov A.A."/>
            <person name="Brown D.W."/>
            <person name="Nagy L.G."/>
            <person name="Floudas D."/>
            <person name="Held B.W."/>
            <person name="Levasseur A."/>
            <person name="Lombard V."/>
            <person name="Morin E."/>
            <person name="Otillar R."/>
            <person name="Lindquist E.A."/>
            <person name="Sun H."/>
            <person name="LaButti K.M."/>
            <person name="Schmutz J."/>
            <person name="Jabbour D."/>
            <person name="Luo H."/>
            <person name="Baker S.E."/>
            <person name="Pisabarro A.G."/>
            <person name="Walton J.D."/>
            <person name="Blanchette R.A."/>
            <person name="Henrissat B."/>
            <person name="Martin F."/>
            <person name="Cullen D."/>
            <person name="Hibbett D.S."/>
            <person name="Grigoriev I.V."/>
        </authorList>
    </citation>
    <scope>NUCLEOTIDE SEQUENCE [LARGE SCALE GENOMIC DNA]</scope>
    <source>
        <strain evidence="2">MUCL 33604</strain>
    </source>
</reference>
<keyword evidence="2" id="KW-1185">Reference proteome</keyword>
<dbReference type="Proteomes" id="UP000027265">
    <property type="component" value="Unassembled WGS sequence"/>
</dbReference>